<accession>A0A510UWD9</accession>
<protein>
    <submittedName>
        <fullName evidence="3">Competence damage-inducible protein A</fullName>
    </submittedName>
</protein>
<feature type="compositionally biased region" description="Low complexity" evidence="1">
    <location>
        <begin position="16"/>
        <end position="25"/>
    </location>
</feature>
<dbReference type="EMBL" id="BJUA01000013">
    <property type="protein sequence ID" value="GEK18826.1"/>
    <property type="molecule type" value="Genomic_DNA"/>
</dbReference>
<name>A0A510UWD9_9CELL</name>
<evidence type="ECO:0000313" key="4">
    <source>
        <dbReference type="Proteomes" id="UP000321386"/>
    </source>
</evidence>
<keyword evidence="4" id="KW-1185">Reference proteome</keyword>
<comment type="caution">
    <text evidence="3">The sequence shown here is derived from an EMBL/GenBank/DDBJ whole genome shotgun (WGS) entry which is preliminary data.</text>
</comment>
<dbReference type="Gene3D" id="3.90.950.20">
    <property type="entry name" value="CinA-like"/>
    <property type="match status" value="1"/>
</dbReference>
<sequence>MPGPDVPGPEVPGPDVPDLVVPDPAGAGSAAEALRALRERGWTLAVAESLTGGLLSARIVDVPGASLVHRGAVVAYATELKATLLGVPDGLLARRGPVDPDVALRMAAGVRERLGADVGVATTGVAGPDEQDGKPPGTVHVAVVTPDAQAVRSWHLVGDRAMVRERTVEAALRLLRELADGSGDERAGGPDTA</sequence>
<evidence type="ECO:0000256" key="1">
    <source>
        <dbReference type="SAM" id="MobiDB-lite"/>
    </source>
</evidence>
<dbReference type="Pfam" id="PF02464">
    <property type="entry name" value="CinA"/>
    <property type="match status" value="1"/>
</dbReference>
<dbReference type="InterPro" id="IPR008136">
    <property type="entry name" value="CinA_C"/>
</dbReference>
<proteinExistence type="predicted"/>
<evidence type="ECO:0000313" key="3">
    <source>
        <dbReference type="EMBL" id="GEK18826.1"/>
    </source>
</evidence>
<gene>
    <name evidence="3" type="ORF">CPE01_25590</name>
</gene>
<feature type="region of interest" description="Disordered" evidence="1">
    <location>
        <begin position="1"/>
        <end position="25"/>
    </location>
</feature>
<feature type="domain" description="CinA C-terminal" evidence="2">
    <location>
        <begin position="30"/>
        <end position="178"/>
    </location>
</feature>
<organism evidence="3 4">
    <name type="scientific">Cellulomonas persica</name>
    <dbReference type="NCBI Taxonomy" id="76861"/>
    <lineage>
        <taxon>Bacteria</taxon>
        <taxon>Bacillati</taxon>
        <taxon>Actinomycetota</taxon>
        <taxon>Actinomycetes</taxon>
        <taxon>Micrococcales</taxon>
        <taxon>Cellulomonadaceae</taxon>
        <taxon>Cellulomonas</taxon>
    </lineage>
</organism>
<feature type="compositionally biased region" description="Pro residues" evidence="1">
    <location>
        <begin position="1"/>
        <end position="15"/>
    </location>
</feature>
<dbReference type="InterPro" id="IPR036653">
    <property type="entry name" value="CinA-like_C"/>
</dbReference>
<dbReference type="AlphaFoldDB" id="A0A510UWD9"/>
<dbReference type="NCBIfam" id="TIGR00199">
    <property type="entry name" value="PncC_domain"/>
    <property type="match status" value="1"/>
</dbReference>
<reference evidence="3 4" key="1">
    <citation type="submission" date="2019-07" db="EMBL/GenBank/DDBJ databases">
        <title>Whole genome shotgun sequence of Cellulomonas persica NBRC 101101.</title>
        <authorList>
            <person name="Hosoyama A."/>
            <person name="Uohara A."/>
            <person name="Ohji S."/>
            <person name="Ichikawa N."/>
        </authorList>
    </citation>
    <scope>NUCLEOTIDE SEQUENCE [LARGE SCALE GENOMIC DNA]</scope>
    <source>
        <strain evidence="3 4">NBRC 101101</strain>
    </source>
</reference>
<dbReference type="Proteomes" id="UP000321386">
    <property type="component" value="Unassembled WGS sequence"/>
</dbReference>
<evidence type="ECO:0000259" key="2">
    <source>
        <dbReference type="Pfam" id="PF02464"/>
    </source>
</evidence>
<dbReference type="SUPFAM" id="SSF142433">
    <property type="entry name" value="CinA-like"/>
    <property type="match status" value="1"/>
</dbReference>